<dbReference type="InParanoid" id="A0A4S2MLD5"/>
<dbReference type="Pfam" id="PF12796">
    <property type="entry name" value="Ank_2"/>
    <property type="match status" value="1"/>
</dbReference>
<evidence type="ECO:0000313" key="5">
    <source>
        <dbReference type="Proteomes" id="UP000298138"/>
    </source>
</evidence>
<dbReference type="STRING" id="341454.A0A4S2MLD5"/>
<keyword evidence="5" id="KW-1185">Reference proteome</keyword>
<evidence type="ECO:0000313" key="4">
    <source>
        <dbReference type="EMBL" id="TGZ77866.1"/>
    </source>
</evidence>
<gene>
    <name evidence="4" type="ORF">EX30DRAFT_374348</name>
</gene>
<dbReference type="SMART" id="SM00248">
    <property type="entry name" value="ANK"/>
    <property type="match status" value="3"/>
</dbReference>
<dbReference type="AlphaFoldDB" id="A0A4S2MLD5"/>
<dbReference type="PROSITE" id="PS50297">
    <property type="entry name" value="ANK_REP_REGION"/>
    <property type="match status" value="2"/>
</dbReference>
<evidence type="ECO:0000256" key="2">
    <source>
        <dbReference type="ARBA" id="ARBA00023043"/>
    </source>
</evidence>
<dbReference type="PANTHER" id="PTHR24198:SF165">
    <property type="entry name" value="ANKYRIN REPEAT-CONTAINING PROTEIN-RELATED"/>
    <property type="match status" value="1"/>
</dbReference>
<sequence>MAAILAEKVDVVNAVLGLEPVTDLRASPYGRPTPLQLAARLGNSKIFNILIEHRANVNAEAFPIAGHTALQAAIPGKHTSVAEGIIFNGADISAPLAKSNGLSTLRAAVIRGYLPFWNHVGNRSTLELAAYYGRLDIVQLLLNFGADVGGDIPTRAKKMALGRGHYAVAKLLAEKFMA</sequence>
<proteinExistence type="predicted"/>
<dbReference type="InterPro" id="IPR002110">
    <property type="entry name" value="Ankyrin_rpt"/>
</dbReference>
<name>A0A4S2MLD5_9PEZI</name>
<reference evidence="4 5" key="1">
    <citation type="submission" date="2019-04" db="EMBL/GenBank/DDBJ databases">
        <title>Comparative genomics and transcriptomics to analyze fruiting body development in filamentous ascomycetes.</title>
        <authorList>
            <consortium name="DOE Joint Genome Institute"/>
            <person name="Lutkenhaus R."/>
            <person name="Traeger S."/>
            <person name="Breuer J."/>
            <person name="Kuo A."/>
            <person name="Lipzen A."/>
            <person name="Pangilinan J."/>
            <person name="Dilworth D."/>
            <person name="Sandor L."/>
            <person name="Poggeler S."/>
            <person name="Barry K."/>
            <person name="Grigoriev I.V."/>
            <person name="Nowrousian M."/>
        </authorList>
    </citation>
    <scope>NUCLEOTIDE SEQUENCE [LARGE SCALE GENOMIC DNA]</scope>
    <source>
        <strain evidence="4 5">CBS 389.68</strain>
    </source>
</reference>
<feature type="repeat" description="ANK" evidence="3">
    <location>
        <begin position="30"/>
        <end position="62"/>
    </location>
</feature>
<protein>
    <submittedName>
        <fullName evidence="4">Ankyrin</fullName>
    </submittedName>
</protein>
<dbReference type="EMBL" id="ML220148">
    <property type="protein sequence ID" value="TGZ77866.1"/>
    <property type="molecule type" value="Genomic_DNA"/>
</dbReference>
<dbReference type="Gene3D" id="1.25.40.20">
    <property type="entry name" value="Ankyrin repeat-containing domain"/>
    <property type="match status" value="1"/>
</dbReference>
<accession>A0A4S2MLD5</accession>
<keyword evidence="2 3" id="KW-0040">ANK repeat</keyword>
<feature type="repeat" description="ANK" evidence="3">
    <location>
        <begin position="121"/>
        <end position="148"/>
    </location>
</feature>
<keyword evidence="1" id="KW-0677">Repeat</keyword>
<dbReference type="Proteomes" id="UP000298138">
    <property type="component" value="Unassembled WGS sequence"/>
</dbReference>
<evidence type="ECO:0000256" key="1">
    <source>
        <dbReference type="ARBA" id="ARBA00022737"/>
    </source>
</evidence>
<evidence type="ECO:0000256" key="3">
    <source>
        <dbReference type="PROSITE-ProRule" id="PRU00023"/>
    </source>
</evidence>
<dbReference type="PANTHER" id="PTHR24198">
    <property type="entry name" value="ANKYRIN REPEAT AND PROTEIN KINASE DOMAIN-CONTAINING PROTEIN"/>
    <property type="match status" value="1"/>
</dbReference>
<dbReference type="SUPFAM" id="SSF48403">
    <property type="entry name" value="Ankyrin repeat"/>
    <property type="match status" value="1"/>
</dbReference>
<dbReference type="PROSITE" id="PS50088">
    <property type="entry name" value="ANK_REPEAT"/>
    <property type="match status" value="2"/>
</dbReference>
<dbReference type="OrthoDB" id="539213at2759"/>
<dbReference type="Pfam" id="PF00023">
    <property type="entry name" value="Ank"/>
    <property type="match status" value="1"/>
</dbReference>
<organism evidence="4 5">
    <name type="scientific">Ascodesmis nigricans</name>
    <dbReference type="NCBI Taxonomy" id="341454"/>
    <lineage>
        <taxon>Eukaryota</taxon>
        <taxon>Fungi</taxon>
        <taxon>Dikarya</taxon>
        <taxon>Ascomycota</taxon>
        <taxon>Pezizomycotina</taxon>
        <taxon>Pezizomycetes</taxon>
        <taxon>Pezizales</taxon>
        <taxon>Ascodesmidaceae</taxon>
        <taxon>Ascodesmis</taxon>
    </lineage>
</organism>
<dbReference type="InterPro" id="IPR036770">
    <property type="entry name" value="Ankyrin_rpt-contain_sf"/>
</dbReference>